<dbReference type="RefSeq" id="WP_221023382.1">
    <property type="nucleotide sequence ID" value="NZ_JAIEZQ010000001.1"/>
</dbReference>
<proteinExistence type="predicted"/>
<dbReference type="EMBL" id="JAIEZQ010000001">
    <property type="protein sequence ID" value="MBY9073601.1"/>
    <property type="molecule type" value="Genomic_DNA"/>
</dbReference>
<dbReference type="InterPro" id="IPR017850">
    <property type="entry name" value="Alkaline_phosphatase_core_sf"/>
</dbReference>
<dbReference type="Gene3D" id="3.40.720.10">
    <property type="entry name" value="Alkaline Phosphatase, subunit A"/>
    <property type="match status" value="1"/>
</dbReference>
<evidence type="ECO:0000313" key="1">
    <source>
        <dbReference type="EMBL" id="MBY9073601.1"/>
    </source>
</evidence>
<dbReference type="InterPro" id="IPR002591">
    <property type="entry name" value="Phosphodiest/P_Trfase"/>
</dbReference>
<name>A0ABS7RFQ2_9ACTN</name>
<reference evidence="1 2" key="1">
    <citation type="submission" date="2021-08" db="EMBL/GenBank/DDBJ databases">
        <title>Nocardioides bacterium WL0053 sp. nov., isolated from the sediment.</title>
        <authorList>
            <person name="Wang L."/>
            <person name="Zhang D."/>
            <person name="Zhang A."/>
        </authorList>
    </citation>
    <scope>NUCLEOTIDE SEQUENCE [LARGE SCALE GENOMIC DNA]</scope>
    <source>
        <strain evidence="1 2">WL0053</strain>
    </source>
</reference>
<protein>
    <submittedName>
        <fullName evidence="1">Alkaline phosphatase family protein</fullName>
    </submittedName>
</protein>
<evidence type="ECO:0000313" key="2">
    <source>
        <dbReference type="Proteomes" id="UP000754710"/>
    </source>
</evidence>
<accession>A0ABS7RFQ2</accession>
<dbReference type="PANTHER" id="PTHR10151">
    <property type="entry name" value="ECTONUCLEOTIDE PYROPHOSPHATASE/PHOSPHODIESTERASE"/>
    <property type="match status" value="1"/>
</dbReference>
<dbReference type="SUPFAM" id="SSF53649">
    <property type="entry name" value="Alkaline phosphatase-like"/>
    <property type="match status" value="1"/>
</dbReference>
<organism evidence="1 2">
    <name type="scientific">Nocardioides jiangsuensis</name>
    <dbReference type="NCBI Taxonomy" id="2866161"/>
    <lineage>
        <taxon>Bacteria</taxon>
        <taxon>Bacillati</taxon>
        <taxon>Actinomycetota</taxon>
        <taxon>Actinomycetes</taxon>
        <taxon>Propionibacteriales</taxon>
        <taxon>Nocardioidaceae</taxon>
        <taxon>Nocardioides</taxon>
    </lineage>
</organism>
<dbReference type="Pfam" id="PF01663">
    <property type="entry name" value="Phosphodiest"/>
    <property type="match status" value="1"/>
</dbReference>
<dbReference type="PANTHER" id="PTHR10151:SF120">
    <property type="entry name" value="BIS(5'-ADENOSYL)-TRIPHOSPHATASE"/>
    <property type="match status" value="1"/>
</dbReference>
<keyword evidence="2" id="KW-1185">Reference proteome</keyword>
<dbReference type="Proteomes" id="UP000754710">
    <property type="component" value="Unassembled WGS sequence"/>
</dbReference>
<sequence>MTDEFTAPAYGDRSLGDVLPAVAAAMGVDAGLGPTSIELPEGRRYVVFLVDGLGYELLRDHPEEAPFLHSLLGAQAPATVGVPSTTATSLTSLGTALPPGTHGVVGYTSRIPGSDRLLNALLWDAGVDAREWQSHPTAFGRMAAAGVHTTVVNKRAFATSGLTVAGQRGAEFVGADRVGERLAAALEASTGSPSLTYLYDGDLDWTGHAYGVASMQWEQQLSMIDMAAEHLRETLPSDVRVVVVADHGMVDSPFDQRVDVDEVPDLQDGVALVGGEARFRHLYCRSGAVDDVVASWRSVLGARAEVLSRDEALALGWFGEVLPVVRPRYGDVVVACRGDFAVQSLSAFPHEAKLLGLHGSLTSAEMLVPILVA</sequence>
<comment type="caution">
    <text evidence="1">The sequence shown here is derived from an EMBL/GenBank/DDBJ whole genome shotgun (WGS) entry which is preliminary data.</text>
</comment>
<gene>
    <name evidence="1" type="ORF">K1X13_02085</name>
</gene>